<keyword evidence="2" id="KW-1185">Reference proteome</keyword>
<accession>A0A542YW04</accession>
<evidence type="ECO:0000313" key="1">
    <source>
        <dbReference type="EMBL" id="TQL52255.1"/>
    </source>
</evidence>
<name>A0A542YW04_9MICO</name>
<gene>
    <name evidence="1" type="ORF">FB467_3435</name>
</gene>
<dbReference type="InterPro" id="IPR050238">
    <property type="entry name" value="DNA_Rep/Repair_Clamp_Loader"/>
</dbReference>
<protein>
    <submittedName>
        <fullName evidence="1">DNA polymerase-3 subunit delta</fullName>
    </submittedName>
</protein>
<dbReference type="OrthoDB" id="9809531at2"/>
<dbReference type="Pfam" id="PF13177">
    <property type="entry name" value="DNA_pol3_delta2"/>
    <property type="match status" value="1"/>
</dbReference>
<dbReference type="InterPro" id="IPR004622">
    <property type="entry name" value="DNA_pol_HolB"/>
</dbReference>
<dbReference type="NCBIfam" id="NF005926">
    <property type="entry name" value="PRK07940.1"/>
    <property type="match status" value="1"/>
</dbReference>
<dbReference type="AlphaFoldDB" id="A0A542YW04"/>
<reference evidence="1 2" key="1">
    <citation type="submission" date="2019-06" db="EMBL/GenBank/DDBJ databases">
        <title>Sequencing the genomes of 1000 actinobacteria strains.</title>
        <authorList>
            <person name="Klenk H.-P."/>
        </authorList>
    </citation>
    <scope>NUCLEOTIDE SEQUENCE [LARGE SCALE GENOMIC DNA]</scope>
    <source>
        <strain evidence="1 2">DSM 12335</strain>
    </source>
</reference>
<dbReference type="SUPFAM" id="SSF52540">
    <property type="entry name" value="P-loop containing nucleoside triphosphate hydrolases"/>
    <property type="match status" value="1"/>
</dbReference>
<organism evidence="1 2">
    <name type="scientific">Ornithinicoccus hortensis</name>
    <dbReference type="NCBI Taxonomy" id="82346"/>
    <lineage>
        <taxon>Bacteria</taxon>
        <taxon>Bacillati</taxon>
        <taxon>Actinomycetota</taxon>
        <taxon>Actinomycetes</taxon>
        <taxon>Micrococcales</taxon>
        <taxon>Intrasporangiaceae</taxon>
        <taxon>Ornithinicoccus</taxon>
    </lineage>
</organism>
<evidence type="ECO:0000313" key="2">
    <source>
        <dbReference type="Proteomes" id="UP000319516"/>
    </source>
</evidence>
<dbReference type="EMBL" id="VFOP01000001">
    <property type="protein sequence ID" value="TQL52255.1"/>
    <property type="molecule type" value="Genomic_DNA"/>
</dbReference>
<comment type="caution">
    <text evidence="1">The sequence shown here is derived from an EMBL/GenBank/DDBJ whole genome shotgun (WGS) entry which is preliminary data.</text>
</comment>
<dbReference type="GO" id="GO:0008408">
    <property type="term" value="F:3'-5' exonuclease activity"/>
    <property type="evidence" value="ECO:0007669"/>
    <property type="project" value="InterPro"/>
</dbReference>
<dbReference type="Gene3D" id="3.40.50.300">
    <property type="entry name" value="P-loop containing nucleotide triphosphate hydrolases"/>
    <property type="match status" value="1"/>
</dbReference>
<dbReference type="RefSeq" id="WP_141786152.1">
    <property type="nucleotide sequence ID" value="NZ_BAAAIK010000001.1"/>
</dbReference>
<proteinExistence type="predicted"/>
<dbReference type="GO" id="GO:0006261">
    <property type="term" value="P:DNA-templated DNA replication"/>
    <property type="evidence" value="ECO:0007669"/>
    <property type="project" value="TreeGrafter"/>
</dbReference>
<dbReference type="PANTHER" id="PTHR11669">
    <property type="entry name" value="REPLICATION FACTOR C / DNA POLYMERASE III GAMMA-TAU SUBUNIT"/>
    <property type="match status" value="1"/>
</dbReference>
<dbReference type="Proteomes" id="UP000319516">
    <property type="component" value="Unassembled WGS sequence"/>
</dbReference>
<dbReference type="NCBIfam" id="TIGR00678">
    <property type="entry name" value="holB"/>
    <property type="match status" value="1"/>
</dbReference>
<dbReference type="PANTHER" id="PTHR11669:SF8">
    <property type="entry name" value="DNA POLYMERASE III SUBUNIT DELTA"/>
    <property type="match status" value="1"/>
</dbReference>
<sequence>MSVFDELVGQEPVVAELRRAASTPGSMTHAWLFTGPPGSGRSVAARAFAAALQCERADGPAGAGCGECPACHTVQVGSHPDLTVVATSETFIRVDRARALAQTAATRPTTGRWRILVIEDADRLNDQAADALLKAIEEPPPRTVWLLCAPSLEDLLVTVRSRCRHVRLRTPPADAVAELLQRRDGVDVAMAHYAARAAQSHIGLARRLATDESARARRRAVIGIPTRLTGLGAALTAAAELHEDAVEGAAKAAGEDGDDERRELLRQLGADPDARTQPPSIRAHLRRWEEDRKRQSTRQRHDTIDAALTDLASVYRDALVLGSGSGLDAVNATELDQVRQVARAFTPEELLRALETIGLARARLVANGAPLLVLEAMMIGLVLPRSTTGAHG</sequence>
<dbReference type="InterPro" id="IPR027417">
    <property type="entry name" value="P-loop_NTPase"/>
</dbReference>
<dbReference type="GO" id="GO:0003887">
    <property type="term" value="F:DNA-directed DNA polymerase activity"/>
    <property type="evidence" value="ECO:0007669"/>
    <property type="project" value="InterPro"/>
</dbReference>